<dbReference type="RefSeq" id="WP_036855304.1">
    <property type="nucleotide sequence ID" value="NZ_JRNU01000018.1"/>
</dbReference>
<sequence>MIPLKFKDDVCPEFYKEFVSNFEKRIKKYIDNNPTKKKKKKIGRETKAFLKYLLIRNHLSFLLNCPADKLDKLSCIFFKKFPDFKKKESRLYKEVTRIFVNEYENKKEFSKEDFLKALDIKVCPYCNRSYIECIDNNDKKTLIKGQIDHFYSKKEYPFLALSRFNLIPCCSDCNGVGGKFTADADETKLINPYLLKDTNGMKFKMEITKSSFTNIEECASSIKILVEETNQSGLEQNIKTFHLQEIYQSHSDVAAEIYLKGKLKMPQIYRQKIIAMLKPIISITEHDFNQLVLGIEDNPKNLKNKPLSKFKADLAKDEMVF</sequence>
<keyword evidence="2" id="KW-1185">Reference proteome</keyword>
<organism evidence="1 2">
    <name type="scientific">Prevotella amnii DNF00058</name>
    <dbReference type="NCBI Taxonomy" id="1401066"/>
    <lineage>
        <taxon>Bacteria</taxon>
        <taxon>Pseudomonadati</taxon>
        <taxon>Bacteroidota</taxon>
        <taxon>Bacteroidia</taxon>
        <taxon>Bacteroidales</taxon>
        <taxon>Prevotellaceae</taxon>
        <taxon>Prevotella</taxon>
    </lineage>
</organism>
<dbReference type="OrthoDB" id="9816185at2"/>
<comment type="caution">
    <text evidence="1">The sequence shown here is derived from an EMBL/GenBank/DDBJ whole genome shotgun (WGS) entry which is preliminary data.</text>
</comment>
<name>A0A096D3D0_9BACT</name>
<accession>A0A096D3D0</accession>
<gene>
    <name evidence="1" type="ORF">HMPREF9302_05070</name>
</gene>
<protein>
    <recommendedName>
        <fullName evidence="3">HNH domain-containing protein</fullName>
    </recommendedName>
</protein>
<proteinExistence type="predicted"/>
<dbReference type="EMBL" id="JRNU01000018">
    <property type="protein sequence ID" value="KGF52034.1"/>
    <property type="molecule type" value="Genomic_DNA"/>
</dbReference>
<reference evidence="1 2" key="1">
    <citation type="submission" date="2014-07" db="EMBL/GenBank/DDBJ databases">
        <authorList>
            <person name="McCorrison J."/>
            <person name="Sanka R."/>
            <person name="Torralba M."/>
            <person name="Gillis M."/>
            <person name="Haft D.H."/>
            <person name="Methe B."/>
            <person name="Sutton G."/>
            <person name="Nelson K.E."/>
        </authorList>
    </citation>
    <scope>NUCLEOTIDE SEQUENCE [LARGE SCALE GENOMIC DNA]</scope>
    <source>
        <strain evidence="1 2">DNF00058</strain>
    </source>
</reference>
<dbReference type="Proteomes" id="UP000029614">
    <property type="component" value="Unassembled WGS sequence"/>
</dbReference>
<evidence type="ECO:0000313" key="1">
    <source>
        <dbReference type="EMBL" id="KGF52034.1"/>
    </source>
</evidence>
<evidence type="ECO:0000313" key="2">
    <source>
        <dbReference type="Proteomes" id="UP000029614"/>
    </source>
</evidence>
<evidence type="ECO:0008006" key="3">
    <source>
        <dbReference type="Google" id="ProtNLM"/>
    </source>
</evidence>
<dbReference type="AlphaFoldDB" id="A0A096D3D0"/>
<dbReference type="Gene3D" id="1.10.30.50">
    <property type="match status" value="1"/>
</dbReference>